<keyword evidence="1 3" id="KW-0378">Hydrolase</keyword>
<dbReference type="Gene3D" id="3.20.20.80">
    <property type="entry name" value="Glycosidases"/>
    <property type="match status" value="1"/>
</dbReference>
<proteinExistence type="inferred from homology"/>
<evidence type="ECO:0000313" key="7">
    <source>
        <dbReference type="Proteomes" id="UP001139971"/>
    </source>
</evidence>
<accession>A0A9X4BGB8</accession>
<feature type="signal peptide" evidence="4">
    <location>
        <begin position="1"/>
        <end position="25"/>
    </location>
</feature>
<evidence type="ECO:0000313" key="6">
    <source>
        <dbReference type="EMBL" id="MDC8012555.1"/>
    </source>
</evidence>
<organism evidence="6 7">
    <name type="scientific">Tahibacter soli</name>
    <dbReference type="NCBI Taxonomy" id="2983605"/>
    <lineage>
        <taxon>Bacteria</taxon>
        <taxon>Pseudomonadati</taxon>
        <taxon>Pseudomonadota</taxon>
        <taxon>Gammaproteobacteria</taxon>
        <taxon>Lysobacterales</taxon>
        <taxon>Rhodanobacteraceae</taxon>
        <taxon>Tahibacter</taxon>
    </lineage>
</organism>
<evidence type="ECO:0000256" key="3">
    <source>
        <dbReference type="RuleBase" id="RU361153"/>
    </source>
</evidence>
<dbReference type="InterPro" id="IPR001547">
    <property type="entry name" value="Glyco_hydro_5"/>
</dbReference>
<gene>
    <name evidence="6" type="ORF">OD750_008340</name>
</gene>
<dbReference type="EMBL" id="JAOVZO020000011">
    <property type="protein sequence ID" value="MDC8012555.1"/>
    <property type="molecule type" value="Genomic_DNA"/>
</dbReference>
<feature type="chain" id="PRO_5040794098" evidence="4">
    <location>
        <begin position="26"/>
        <end position="338"/>
    </location>
</feature>
<evidence type="ECO:0000259" key="5">
    <source>
        <dbReference type="Pfam" id="PF00150"/>
    </source>
</evidence>
<dbReference type="InterPro" id="IPR018087">
    <property type="entry name" value="Glyco_hydro_5_CS"/>
</dbReference>
<evidence type="ECO:0000256" key="4">
    <source>
        <dbReference type="SAM" id="SignalP"/>
    </source>
</evidence>
<dbReference type="AlphaFoldDB" id="A0A9X4BGB8"/>
<dbReference type="GO" id="GO:0004553">
    <property type="term" value="F:hydrolase activity, hydrolyzing O-glycosyl compounds"/>
    <property type="evidence" value="ECO:0007669"/>
    <property type="project" value="InterPro"/>
</dbReference>
<sequence length="338" mass="36989">MRRNDKRLRVLGAAVLACAASSAGAAVEWAGVNLAGAEFNGTSFWPNGDEIRYFRNAGMNVVRVPFLWERLQPALSGALDATQLAALRRIVDDARAAGISVILDPHNYARYNGNVIGSAAVPRAAFTDFWNRLATAFRDDANVMFGLMNEPNNMPTEDWLSAANAGISGIRNAGAQQWILVPGNAWTGAHSWLQNWYGTPNGTVMSGVVDPLNHYAYELHQYFDGDYSGQSSWCNAVNGAAQLAAVTQWLRERGKRGFLGEFAGGANDDCRAAVTSALGHLAGNTDVWLGWTWWAAGPQWGEYIFTLEPTNNYTVDRPQMAWLRPFFASDQIFADGFQ</sequence>
<reference evidence="6" key="1">
    <citation type="submission" date="2023-02" db="EMBL/GenBank/DDBJ databases">
        <title>Tahibacter soli sp. nov. isolated from soil.</title>
        <authorList>
            <person name="Baek J.H."/>
            <person name="Lee J.K."/>
            <person name="Choi D.G."/>
            <person name="Jeon C.O."/>
        </authorList>
    </citation>
    <scope>NUCLEOTIDE SEQUENCE</scope>
    <source>
        <strain evidence="6">BL</strain>
    </source>
</reference>
<keyword evidence="7" id="KW-1185">Reference proteome</keyword>
<keyword evidence="2 3" id="KW-0326">Glycosidase</keyword>
<dbReference type="Proteomes" id="UP001139971">
    <property type="component" value="Unassembled WGS sequence"/>
</dbReference>
<dbReference type="GO" id="GO:0009251">
    <property type="term" value="P:glucan catabolic process"/>
    <property type="evidence" value="ECO:0007669"/>
    <property type="project" value="TreeGrafter"/>
</dbReference>
<evidence type="ECO:0000256" key="1">
    <source>
        <dbReference type="ARBA" id="ARBA00022801"/>
    </source>
</evidence>
<dbReference type="RefSeq" id="WP_263541127.1">
    <property type="nucleotide sequence ID" value="NZ_JAOVZO020000011.1"/>
</dbReference>
<dbReference type="PANTHER" id="PTHR34142">
    <property type="entry name" value="ENDO-BETA-1,4-GLUCANASE A"/>
    <property type="match status" value="1"/>
</dbReference>
<dbReference type="SUPFAM" id="SSF51445">
    <property type="entry name" value="(Trans)glycosidases"/>
    <property type="match status" value="1"/>
</dbReference>
<dbReference type="PROSITE" id="PS00659">
    <property type="entry name" value="GLYCOSYL_HYDROL_F5"/>
    <property type="match status" value="1"/>
</dbReference>
<dbReference type="InterPro" id="IPR017853">
    <property type="entry name" value="GH"/>
</dbReference>
<feature type="domain" description="Glycoside hydrolase family 5" evidence="5">
    <location>
        <begin position="23"/>
        <end position="296"/>
    </location>
</feature>
<comment type="caution">
    <text evidence="6">The sequence shown here is derived from an EMBL/GenBank/DDBJ whole genome shotgun (WGS) entry which is preliminary data.</text>
</comment>
<comment type="similarity">
    <text evidence="3">Belongs to the glycosyl hydrolase 5 (cellulase A) family.</text>
</comment>
<name>A0A9X4BGB8_9GAMM</name>
<protein>
    <submittedName>
        <fullName evidence="6">Glycoside hydrolase family 5 protein</fullName>
    </submittedName>
</protein>
<dbReference type="PANTHER" id="PTHR34142:SF1">
    <property type="entry name" value="GLYCOSIDE HYDROLASE FAMILY 5 DOMAIN-CONTAINING PROTEIN"/>
    <property type="match status" value="1"/>
</dbReference>
<keyword evidence="4" id="KW-0732">Signal</keyword>
<evidence type="ECO:0000256" key="2">
    <source>
        <dbReference type="ARBA" id="ARBA00023295"/>
    </source>
</evidence>
<dbReference type="Pfam" id="PF00150">
    <property type="entry name" value="Cellulase"/>
    <property type="match status" value="1"/>
</dbReference>